<evidence type="ECO:0000256" key="1">
    <source>
        <dbReference type="SAM" id="Phobius"/>
    </source>
</evidence>
<organism evidence="2">
    <name type="scientific">Riptortus pedestris</name>
    <name type="common">Bean bug</name>
    <dbReference type="NCBI Taxonomy" id="329032"/>
    <lineage>
        <taxon>Eukaryota</taxon>
        <taxon>Metazoa</taxon>
        <taxon>Ecdysozoa</taxon>
        <taxon>Arthropoda</taxon>
        <taxon>Hexapoda</taxon>
        <taxon>Insecta</taxon>
        <taxon>Pterygota</taxon>
        <taxon>Neoptera</taxon>
        <taxon>Paraneoptera</taxon>
        <taxon>Hemiptera</taxon>
        <taxon>Heteroptera</taxon>
        <taxon>Panheteroptera</taxon>
        <taxon>Pentatomomorpha</taxon>
        <taxon>Coreoidea</taxon>
        <taxon>Alydidae</taxon>
        <taxon>Riptortus</taxon>
    </lineage>
</organism>
<feature type="transmembrane region" description="Helical" evidence="1">
    <location>
        <begin position="124"/>
        <end position="142"/>
    </location>
</feature>
<reference evidence="2" key="1">
    <citation type="journal article" date="2013" name="PLoS ONE">
        <title>Gene expression in gut symbiotic organ of stinkbug affected by extracellular bacterial symbiont.</title>
        <authorList>
            <person name="Futahashi R."/>
            <person name="Tanaka K."/>
            <person name="Tanahashi M."/>
            <person name="Nikoh N."/>
            <person name="Kikuchi Y."/>
            <person name="Lee B.L."/>
            <person name="Fukatsu T."/>
        </authorList>
    </citation>
    <scope>NUCLEOTIDE SEQUENCE</scope>
    <source>
        <tissue evidence="2">Midgut</tissue>
    </source>
</reference>
<keyword evidence="1" id="KW-0812">Transmembrane</keyword>
<feature type="transmembrane region" description="Helical" evidence="1">
    <location>
        <begin position="148"/>
        <end position="168"/>
    </location>
</feature>
<dbReference type="EMBL" id="AK417789">
    <property type="protein sequence ID" value="BAN21004.1"/>
    <property type="molecule type" value="mRNA"/>
</dbReference>
<proteinExistence type="evidence at transcript level"/>
<dbReference type="PANTHER" id="PTHR20921">
    <property type="entry name" value="TRANSMEMBRANE PROTEIN 222"/>
    <property type="match status" value="1"/>
</dbReference>
<feature type="transmembrane region" description="Helical" evidence="1">
    <location>
        <begin position="20"/>
        <end position="40"/>
    </location>
</feature>
<accession>R4WDS0</accession>
<dbReference type="PANTHER" id="PTHR20921:SF0">
    <property type="entry name" value="TRANSMEMBRANE PROTEIN 222"/>
    <property type="match status" value="1"/>
</dbReference>
<keyword evidence="1" id="KW-1133">Transmembrane helix</keyword>
<dbReference type="AlphaFoldDB" id="R4WDS0"/>
<name>R4WDS0_RIPPE</name>
<keyword evidence="1" id="KW-0472">Membrane</keyword>
<protein>
    <submittedName>
        <fullName evidence="2">Unkown protein</fullName>
    </submittedName>
</protein>
<dbReference type="Pfam" id="PF05608">
    <property type="entry name" value="RTE1"/>
    <property type="match status" value="2"/>
</dbReference>
<dbReference type="InterPro" id="IPR008496">
    <property type="entry name" value="TMEM222/RTE1"/>
</dbReference>
<sequence length="174" mass="19290">MEEGNMSGINSRLHRYPYSIVWTPIPVLTWLFPVIGHMGICTSGGIIRDFAGPYYVSEDNMAFGNPTRYAKLDPGLVEGVDWDTAIADAAGLYKTRMHNLCCDNCHSMVANALNRMKYKGSQSWNMFYVAVIVFFSGNYIGLSGALKSLLPSIVLYAALVTLIIYLNLSYPSLN</sequence>
<evidence type="ECO:0000313" key="2">
    <source>
        <dbReference type="EMBL" id="BAN21004.1"/>
    </source>
</evidence>